<evidence type="ECO:0000313" key="2">
    <source>
        <dbReference type="Proteomes" id="UP000887565"/>
    </source>
</evidence>
<dbReference type="WBParaSite" id="nRc.2.0.1.t25270-RA">
    <property type="protein sequence ID" value="nRc.2.0.1.t25270-RA"/>
    <property type="gene ID" value="nRc.2.0.1.g25270"/>
</dbReference>
<name>A0A915JFF9_ROMCU</name>
<proteinExistence type="predicted"/>
<dbReference type="Proteomes" id="UP000887565">
    <property type="component" value="Unplaced"/>
</dbReference>
<protein>
    <submittedName>
        <fullName evidence="3">Uncharacterized protein</fullName>
    </submittedName>
</protein>
<reference evidence="3" key="1">
    <citation type="submission" date="2022-11" db="UniProtKB">
        <authorList>
            <consortium name="WormBaseParasite"/>
        </authorList>
    </citation>
    <scope>IDENTIFICATION</scope>
</reference>
<sequence>MTTKRTLEMSKLRKNDDICNGRCSSECGLTKYQSGKRDGRGKGMVGETGWSGEKRWSGKGHTINSMDAKERFSRDCRPEAVSPIPVAPVLLSKKSCHCRRSASRAGKNRSGHSGNLNYELLQKESTFPVARLAQ</sequence>
<evidence type="ECO:0000256" key="1">
    <source>
        <dbReference type="SAM" id="MobiDB-lite"/>
    </source>
</evidence>
<accession>A0A915JFF9</accession>
<keyword evidence="2" id="KW-1185">Reference proteome</keyword>
<feature type="region of interest" description="Disordered" evidence="1">
    <location>
        <begin position="33"/>
        <end position="63"/>
    </location>
</feature>
<organism evidence="2 3">
    <name type="scientific">Romanomermis culicivorax</name>
    <name type="common">Nematode worm</name>
    <dbReference type="NCBI Taxonomy" id="13658"/>
    <lineage>
        <taxon>Eukaryota</taxon>
        <taxon>Metazoa</taxon>
        <taxon>Ecdysozoa</taxon>
        <taxon>Nematoda</taxon>
        <taxon>Enoplea</taxon>
        <taxon>Dorylaimia</taxon>
        <taxon>Mermithida</taxon>
        <taxon>Mermithoidea</taxon>
        <taxon>Mermithidae</taxon>
        <taxon>Romanomermis</taxon>
    </lineage>
</organism>
<evidence type="ECO:0000313" key="3">
    <source>
        <dbReference type="WBParaSite" id="nRc.2.0.1.t25270-RA"/>
    </source>
</evidence>
<dbReference type="AlphaFoldDB" id="A0A915JFF9"/>